<feature type="compositionally biased region" description="Basic and acidic residues" evidence="1">
    <location>
        <begin position="60"/>
        <end position="71"/>
    </location>
</feature>
<evidence type="ECO:0000313" key="2">
    <source>
        <dbReference type="EnsemblMetazoa" id="ACUA006274-PA"/>
    </source>
</evidence>
<sequence>METNQPASSRPELASKLASSSMHSPSSAIDTVQLVLVRSGQQLKLLAHIGRQHSAYTRESTGKDAKSEHSAGKRAPGTRGLRCTLRARYNQAASQITSQKVRLIRVLALAPTVSKNEQKGFVIVFNLLNAMYSKDRHLVWVLLVTAGHLLVRVCNATEHIAGPSGRMLNHGALGAIHHNHLMLQSDGLVESTKFASPNSVPHVPYAVPAAWRISATVSTPLASSWNVRKPLAKPLRSAGGGSRSRINNRSMTRFSEVEIPPGLEQQLDVPELQRPEVGDETGLVELYRSAERSRGIENLFWKYFVDSGKLRN</sequence>
<organism evidence="2 3">
    <name type="scientific">Anopheles culicifacies</name>
    <dbReference type="NCBI Taxonomy" id="139723"/>
    <lineage>
        <taxon>Eukaryota</taxon>
        <taxon>Metazoa</taxon>
        <taxon>Ecdysozoa</taxon>
        <taxon>Arthropoda</taxon>
        <taxon>Hexapoda</taxon>
        <taxon>Insecta</taxon>
        <taxon>Pterygota</taxon>
        <taxon>Neoptera</taxon>
        <taxon>Endopterygota</taxon>
        <taxon>Diptera</taxon>
        <taxon>Nematocera</taxon>
        <taxon>Culicoidea</taxon>
        <taxon>Culicidae</taxon>
        <taxon>Anophelinae</taxon>
        <taxon>Anopheles</taxon>
        <taxon>culicifacies species complex</taxon>
    </lineage>
</organism>
<dbReference type="EnsemblMetazoa" id="ACUA006274-RA">
    <property type="protein sequence ID" value="ACUA006274-PA"/>
    <property type="gene ID" value="ACUA006274"/>
</dbReference>
<reference evidence="2" key="2">
    <citation type="submission" date="2020-05" db="UniProtKB">
        <authorList>
            <consortium name="EnsemblMetazoa"/>
        </authorList>
    </citation>
    <scope>IDENTIFICATION</scope>
    <source>
        <strain evidence="2">A-37</strain>
    </source>
</reference>
<proteinExistence type="predicted"/>
<feature type="region of interest" description="Disordered" evidence="1">
    <location>
        <begin position="54"/>
        <end position="79"/>
    </location>
</feature>
<evidence type="ECO:0000256" key="1">
    <source>
        <dbReference type="SAM" id="MobiDB-lite"/>
    </source>
</evidence>
<protein>
    <submittedName>
        <fullName evidence="2">Uncharacterized protein</fullName>
    </submittedName>
</protein>
<dbReference type="EMBL" id="AXCM01019132">
    <property type="status" value="NOT_ANNOTATED_CDS"/>
    <property type="molecule type" value="Genomic_DNA"/>
</dbReference>
<keyword evidence="3" id="KW-1185">Reference proteome</keyword>
<feature type="compositionally biased region" description="Low complexity" evidence="1">
    <location>
        <begin position="14"/>
        <end position="24"/>
    </location>
</feature>
<reference evidence="3" key="1">
    <citation type="submission" date="2013-09" db="EMBL/GenBank/DDBJ databases">
        <title>The Genome Sequence of Anopheles culicifacies species A.</title>
        <authorList>
            <consortium name="The Broad Institute Genomics Platform"/>
            <person name="Neafsey D.E."/>
            <person name="Besansky N."/>
            <person name="Howell P."/>
            <person name="Walton C."/>
            <person name="Young S.K."/>
            <person name="Zeng Q."/>
            <person name="Gargeya S."/>
            <person name="Fitzgerald M."/>
            <person name="Haas B."/>
            <person name="Abouelleil A."/>
            <person name="Allen A.W."/>
            <person name="Alvarado L."/>
            <person name="Arachchi H.M."/>
            <person name="Berlin A.M."/>
            <person name="Chapman S.B."/>
            <person name="Gainer-Dewar J."/>
            <person name="Goldberg J."/>
            <person name="Griggs A."/>
            <person name="Gujja S."/>
            <person name="Hansen M."/>
            <person name="Howarth C."/>
            <person name="Imamovic A."/>
            <person name="Ireland A."/>
            <person name="Larimer J."/>
            <person name="McCowan C."/>
            <person name="Murphy C."/>
            <person name="Pearson M."/>
            <person name="Poon T.W."/>
            <person name="Priest M."/>
            <person name="Roberts A."/>
            <person name="Saif S."/>
            <person name="Shea T."/>
            <person name="Sisk P."/>
            <person name="Sykes S."/>
            <person name="Wortman J."/>
            <person name="Nusbaum C."/>
            <person name="Birren B."/>
        </authorList>
    </citation>
    <scope>NUCLEOTIDE SEQUENCE [LARGE SCALE GENOMIC DNA]</scope>
    <source>
        <strain evidence="3">A-37</strain>
    </source>
</reference>
<dbReference type="VEuPathDB" id="VectorBase:ACUA006274"/>
<dbReference type="AlphaFoldDB" id="A0A182M084"/>
<accession>A0A182M084</accession>
<feature type="region of interest" description="Disordered" evidence="1">
    <location>
        <begin position="1"/>
        <end position="24"/>
    </location>
</feature>
<dbReference type="Proteomes" id="UP000075883">
    <property type="component" value="Unassembled WGS sequence"/>
</dbReference>
<name>A0A182M084_9DIPT</name>
<evidence type="ECO:0000313" key="3">
    <source>
        <dbReference type="Proteomes" id="UP000075883"/>
    </source>
</evidence>